<accession>A6FYB2</accession>
<dbReference type="PANTHER" id="PTHR30303">
    <property type="entry name" value="HYDROGENASE ISOENZYMES FORMATION PROTEIN HYPE"/>
    <property type="match status" value="1"/>
</dbReference>
<dbReference type="InterPro" id="IPR010918">
    <property type="entry name" value="PurM-like_C_dom"/>
</dbReference>
<evidence type="ECO:0000259" key="2">
    <source>
        <dbReference type="Pfam" id="PF00586"/>
    </source>
</evidence>
<dbReference type="eggNOG" id="COG0309">
    <property type="taxonomic scope" value="Bacteria"/>
</dbReference>
<dbReference type="InterPro" id="IPR036676">
    <property type="entry name" value="PurM-like_C_sf"/>
</dbReference>
<dbReference type="GO" id="GO:0051604">
    <property type="term" value="P:protein maturation"/>
    <property type="evidence" value="ECO:0007669"/>
    <property type="project" value="TreeGrafter"/>
</dbReference>
<evidence type="ECO:0000313" key="5">
    <source>
        <dbReference type="Proteomes" id="UP000005801"/>
    </source>
</evidence>
<dbReference type="InterPro" id="IPR016188">
    <property type="entry name" value="PurM-like_N"/>
</dbReference>
<dbReference type="STRING" id="391625.PPSIR1_39910"/>
<dbReference type="Pfam" id="PF02769">
    <property type="entry name" value="AIRS_C"/>
    <property type="match status" value="1"/>
</dbReference>
<sequence>MPFSDYERVVLAHGGGGRVMQRLIRDLFVAAFGGAALERGHDGAVLRPRGPIAVTTDAFTVSPRTFPGGDLGSLAVHGTVNDLAMCGARPLALTASFILEEGLELRELATLVEHMAAAARSCGVEVVTGDTKVVERGKGDGVFITTTGVGELLVDPPPGPERLAPGDAIVVSGPIGEHGVAVLAAREGLSLEPPLVSDAGPVHAAALALVEACEVHCLRDPTRGGLASVLAELATASGSSMHIREADVPVRPAVADTCELLGLDPLYVACEGRFVAFVPAAQVDDALACLRRSGCEQAAHIGALGPASADPLVFAESALGGRRILDLLSSEQLPRIC</sequence>
<dbReference type="InterPro" id="IPR011854">
    <property type="entry name" value="HypE"/>
</dbReference>
<organism evidence="4 5">
    <name type="scientific">Plesiocystis pacifica SIR-1</name>
    <dbReference type="NCBI Taxonomy" id="391625"/>
    <lineage>
        <taxon>Bacteria</taxon>
        <taxon>Pseudomonadati</taxon>
        <taxon>Myxococcota</taxon>
        <taxon>Polyangia</taxon>
        <taxon>Nannocystales</taxon>
        <taxon>Nannocystaceae</taxon>
        <taxon>Plesiocystis</taxon>
    </lineage>
</organism>
<dbReference type="AlphaFoldDB" id="A6FYB2"/>
<keyword evidence="5" id="KW-1185">Reference proteome</keyword>
<evidence type="ECO:0000313" key="4">
    <source>
        <dbReference type="EMBL" id="EDM81491.1"/>
    </source>
</evidence>
<dbReference type="SUPFAM" id="SSF55326">
    <property type="entry name" value="PurM N-terminal domain-like"/>
    <property type="match status" value="1"/>
</dbReference>
<reference evidence="4 5" key="1">
    <citation type="submission" date="2007-06" db="EMBL/GenBank/DDBJ databases">
        <authorList>
            <person name="Shimkets L."/>
            <person name="Ferriera S."/>
            <person name="Johnson J."/>
            <person name="Kravitz S."/>
            <person name="Beeson K."/>
            <person name="Sutton G."/>
            <person name="Rogers Y.-H."/>
            <person name="Friedman R."/>
            <person name="Frazier M."/>
            <person name="Venter J.C."/>
        </authorList>
    </citation>
    <scope>NUCLEOTIDE SEQUENCE [LARGE SCALE GENOMIC DNA]</scope>
    <source>
        <strain evidence="4 5">SIR-1</strain>
    </source>
</reference>
<dbReference type="Pfam" id="PF00586">
    <property type="entry name" value="AIRS"/>
    <property type="match status" value="1"/>
</dbReference>
<dbReference type="CDD" id="cd02197">
    <property type="entry name" value="HypE"/>
    <property type="match status" value="1"/>
</dbReference>
<dbReference type="PANTHER" id="PTHR30303:SF0">
    <property type="entry name" value="CARBAMOYL DEHYDRATASE HYPE"/>
    <property type="match status" value="1"/>
</dbReference>
<dbReference type="NCBIfam" id="TIGR02124">
    <property type="entry name" value="hypE"/>
    <property type="match status" value="1"/>
</dbReference>
<dbReference type="Gene3D" id="3.90.650.10">
    <property type="entry name" value="PurM-like C-terminal domain"/>
    <property type="match status" value="1"/>
</dbReference>
<dbReference type="PIRSF" id="PIRSF005644">
    <property type="entry name" value="Hdrgns_mtr_HypE"/>
    <property type="match status" value="1"/>
</dbReference>
<name>A6FYB2_9BACT</name>
<evidence type="ECO:0000259" key="3">
    <source>
        <dbReference type="Pfam" id="PF02769"/>
    </source>
</evidence>
<protein>
    <submittedName>
        <fullName evidence="4">Hydrogenase expression/formation protein HypE</fullName>
    </submittedName>
</protein>
<proteinExistence type="inferred from homology"/>
<comment type="similarity">
    <text evidence="1">Belongs to the HypE family.</text>
</comment>
<feature type="domain" description="PurM-like N-terminal" evidence="2">
    <location>
        <begin position="40"/>
        <end position="151"/>
    </location>
</feature>
<dbReference type="EMBL" id="ABCS01000003">
    <property type="protein sequence ID" value="EDM81491.1"/>
    <property type="molecule type" value="Genomic_DNA"/>
</dbReference>
<feature type="domain" description="PurM-like C-terminal" evidence="3">
    <location>
        <begin position="165"/>
        <end position="304"/>
    </location>
</feature>
<dbReference type="Gene3D" id="3.30.1330.10">
    <property type="entry name" value="PurM-like, N-terminal domain"/>
    <property type="match status" value="1"/>
</dbReference>
<dbReference type="InterPro" id="IPR036921">
    <property type="entry name" value="PurM-like_N_sf"/>
</dbReference>
<gene>
    <name evidence="4" type="ORF">PPSIR1_39910</name>
</gene>
<comment type="caution">
    <text evidence="4">The sequence shown here is derived from an EMBL/GenBank/DDBJ whole genome shotgun (WGS) entry which is preliminary data.</text>
</comment>
<dbReference type="Proteomes" id="UP000005801">
    <property type="component" value="Unassembled WGS sequence"/>
</dbReference>
<dbReference type="SUPFAM" id="SSF56042">
    <property type="entry name" value="PurM C-terminal domain-like"/>
    <property type="match status" value="1"/>
</dbReference>
<evidence type="ECO:0000256" key="1">
    <source>
        <dbReference type="ARBA" id="ARBA00006243"/>
    </source>
</evidence>